<dbReference type="GO" id="GO:0042180">
    <property type="term" value="P:ketone metabolic process"/>
    <property type="evidence" value="ECO:0007669"/>
    <property type="project" value="UniProtKB-ARBA"/>
</dbReference>
<dbReference type="Pfam" id="PF00248">
    <property type="entry name" value="Aldo_ket_red"/>
    <property type="match status" value="1"/>
</dbReference>
<dbReference type="Gene3D" id="3.20.20.100">
    <property type="entry name" value="NADP-dependent oxidoreductase domain"/>
    <property type="match status" value="1"/>
</dbReference>
<dbReference type="PROSITE" id="PS00062">
    <property type="entry name" value="ALDOKETO_REDUCTASE_2"/>
    <property type="match status" value="1"/>
</dbReference>
<dbReference type="GO" id="GO:0033554">
    <property type="term" value="P:cellular response to stress"/>
    <property type="evidence" value="ECO:0007669"/>
    <property type="project" value="UniProtKB-ARBA"/>
</dbReference>
<dbReference type="InterPro" id="IPR020471">
    <property type="entry name" value="AKR"/>
</dbReference>
<dbReference type="SUPFAM" id="SSF51430">
    <property type="entry name" value="NAD(P)-linked oxidoreductase"/>
    <property type="match status" value="1"/>
</dbReference>
<feature type="domain" description="NADP-dependent oxidoreductase" evidence="8">
    <location>
        <begin position="13"/>
        <end position="267"/>
    </location>
</feature>
<reference evidence="9 10" key="1">
    <citation type="journal article" date="2017" name="G3 (Bethesda)">
        <title>First Draft Genome Sequence of the Pathogenic Fungus Lomentospora prolificans (Formerly Scedosporium prolificans).</title>
        <authorList>
            <person name="Luo R."/>
            <person name="Zimin A."/>
            <person name="Workman R."/>
            <person name="Fan Y."/>
            <person name="Pertea G."/>
            <person name="Grossman N."/>
            <person name="Wear M.P."/>
            <person name="Jia B."/>
            <person name="Miller H."/>
            <person name="Casadevall A."/>
            <person name="Timp W."/>
            <person name="Zhang S.X."/>
            <person name="Salzberg S.L."/>
        </authorList>
    </citation>
    <scope>NUCLEOTIDE SEQUENCE [LARGE SCALE GENOMIC DNA]</scope>
    <source>
        <strain evidence="9 10">JHH-5317</strain>
    </source>
</reference>
<dbReference type="FunFam" id="3.20.20.100:FF:000018">
    <property type="entry name" value="Glycerol dehydrogenase Gcy1"/>
    <property type="match status" value="1"/>
</dbReference>
<comment type="caution">
    <text evidence="9">The sequence shown here is derived from an EMBL/GenBank/DDBJ whole genome shotgun (WGS) entry which is preliminary data.</text>
</comment>
<comment type="similarity">
    <text evidence="2">Belongs to the aldo/keto reductase family.</text>
</comment>
<dbReference type="AlphaFoldDB" id="A0A2N3MZQ0"/>
<keyword evidence="4" id="KW-0560">Oxidoreductase</keyword>
<sequence length="302" mass="33947">MFPLNTGARIPAVGLGTWQSKPGEVEQAVESALRCGYRHIDTAFAYGNEKEVGIGIKASGVPRQEIWLTTKLDNAWHQRVSEALDLSLKNLDTDYVDLYLMHWPASLDPTDDSKILEDWDFVDTWMEMQKLVDTGKVRNIGVSNFGISHFEKLFSANGFKIVPAVNQVELHPYNPSPKLLDYCTSKGIHLSAYCPLGSTSSPLHSDEVIKTIAKSHTRTTQQVLLKWGTQRGTSVLPKSVTRERIEANFDLAGWQLTDQDMDKLSSLLTRFKVAGDDWLPIRVFFGDDQYVNSPMKPPKSYL</sequence>
<dbReference type="GO" id="GO:0019568">
    <property type="term" value="P:arabinose catabolic process"/>
    <property type="evidence" value="ECO:0007669"/>
    <property type="project" value="UniProtKB-ARBA"/>
</dbReference>
<evidence type="ECO:0000256" key="7">
    <source>
        <dbReference type="PIRSR" id="PIRSR000097-3"/>
    </source>
</evidence>
<dbReference type="InParanoid" id="A0A2N3MZQ0"/>
<dbReference type="InterPro" id="IPR018170">
    <property type="entry name" value="Aldo/ket_reductase_CS"/>
</dbReference>
<dbReference type="STRING" id="41688.A0A2N3MZQ0"/>
<dbReference type="FunCoup" id="A0A2N3MZQ0">
    <property type="interactions" value="424"/>
</dbReference>
<keyword evidence="3" id="KW-0963">Cytoplasm</keyword>
<evidence type="ECO:0000256" key="3">
    <source>
        <dbReference type="ARBA" id="ARBA00022490"/>
    </source>
</evidence>
<protein>
    <recommendedName>
        <fullName evidence="8">NADP-dependent oxidoreductase domain-containing protein</fullName>
    </recommendedName>
</protein>
<evidence type="ECO:0000256" key="4">
    <source>
        <dbReference type="ARBA" id="ARBA00023002"/>
    </source>
</evidence>
<evidence type="ECO:0000256" key="2">
    <source>
        <dbReference type="ARBA" id="ARBA00007905"/>
    </source>
</evidence>
<accession>A0A2N3MZQ0</accession>
<evidence type="ECO:0000313" key="9">
    <source>
        <dbReference type="EMBL" id="PKS05664.1"/>
    </source>
</evidence>
<dbReference type="PRINTS" id="PR00069">
    <property type="entry name" value="ALDKETRDTASE"/>
</dbReference>
<dbReference type="PROSITE" id="PS00063">
    <property type="entry name" value="ALDOKETO_REDUCTASE_3"/>
    <property type="match status" value="1"/>
</dbReference>
<dbReference type="PANTHER" id="PTHR11732">
    <property type="entry name" value="ALDO/KETO REDUCTASE"/>
    <property type="match status" value="1"/>
</dbReference>
<comment type="subcellular location">
    <subcellularLocation>
        <location evidence="1">Cytoplasm</location>
    </subcellularLocation>
</comment>
<dbReference type="GO" id="GO:0004032">
    <property type="term" value="F:aldose reductase (NADPH) activity"/>
    <property type="evidence" value="ECO:0007669"/>
    <property type="project" value="UniProtKB-ARBA"/>
</dbReference>
<evidence type="ECO:0000256" key="5">
    <source>
        <dbReference type="PIRSR" id="PIRSR000097-1"/>
    </source>
</evidence>
<dbReference type="InterPro" id="IPR023210">
    <property type="entry name" value="NADP_OxRdtase_dom"/>
</dbReference>
<dbReference type="GO" id="GO:0005737">
    <property type="term" value="C:cytoplasm"/>
    <property type="evidence" value="ECO:0007669"/>
    <property type="project" value="UniProtKB-SubCell"/>
</dbReference>
<dbReference type="VEuPathDB" id="FungiDB:jhhlp_008183"/>
<dbReference type="EMBL" id="NLAX01001584">
    <property type="protein sequence ID" value="PKS05664.1"/>
    <property type="molecule type" value="Genomic_DNA"/>
</dbReference>
<dbReference type="PROSITE" id="PS00798">
    <property type="entry name" value="ALDOKETO_REDUCTASE_1"/>
    <property type="match status" value="1"/>
</dbReference>
<dbReference type="Proteomes" id="UP000233524">
    <property type="component" value="Unassembled WGS sequence"/>
</dbReference>
<evidence type="ECO:0000313" key="10">
    <source>
        <dbReference type="Proteomes" id="UP000233524"/>
    </source>
</evidence>
<dbReference type="InterPro" id="IPR036812">
    <property type="entry name" value="NAD(P)_OxRdtase_dom_sf"/>
</dbReference>
<evidence type="ECO:0000259" key="8">
    <source>
        <dbReference type="Pfam" id="PF00248"/>
    </source>
</evidence>
<dbReference type="OrthoDB" id="416253at2759"/>
<organism evidence="9 10">
    <name type="scientific">Lomentospora prolificans</name>
    <dbReference type="NCBI Taxonomy" id="41688"/>
    <lineage>
        <taxon>Eukaryota</taxon>
        <taxon>Fungi</taxon>
        <taxon>Dikarya</taxon>
        <taxon>Ascomycota</taxon>
        <taxon>Pezizomycotina</taxon>
        <taxon>Sordariomycetes</taxon>
        <taxon>Hypocreomycetidae</taxon>
        <taxon>Microascales</taxon>
        <taxon>Microascaceae</taxon>
        <taxon>Lomentospora</taxon>
    </lineage>
</organism>
<feature type="site" description="Lowers pKa of active site Tyr" evidence="7">
    <location>
        <position position="71"/>
    </location>
</feature>
<name>A0A2N3MZQ0_9PEZI</name>
<gene>
    <name evidence="9" type="ORF">jhhlp_008183</name>
</gene>
<evidence type="ECO:0000256" key="1">
    <source>
        <dbReference type="ARBA" id="ARBA00004496"/>
    </source>
</evidence>
<proteinExistence type="inferred from homology"/>
<evidence type="ECO:0000256" key="6">
    <source>
        <dbReference type="PIRSR" id="PIRSR000097-2"/>
    </source>
</evidence>
<keyword evidence="10" id="KW-1185">Reference proteome</keyword>
<dbReference type="GO" id="GO:0042843">
    <property type="term" value="P:D-xylose catabolic process"/>
    <property type="evidence" value="ECO:0007669"/>
    <property type="project" value="UniProtKB-ARBA"/>
</dbReference>
<dbReference type="PIRSF" id="PIRSF000097">
    <property type="entry name" value="AKR"/>
    <property type="match status" value="1"/>
</dbReference>
<feature type="active site" description="Proton donor" evidence="5">
    <location>
        <position position="46"/>
    </location>
</feature>
<feature type="binding site" evidence="6">
    <location>
        <position position="102"/>
    </location>
    <ligand>
        <name>substrate</name>
    </ligand>
</feature>
<dbReference type="GO" id="GO:0006066">
    <property type="term" value="P:alcohol metabolic process"/>
    <property type="evidence" value="ECO:0007669"/>
    <property type="project" value="UniProtKB-ARBA"/>
</dbReference>